<keyword evidence="8" id="KW-1185">Reference proteome</keyword>
<feature type="compositionally biased region" description="Basic and acidic residues" evidence="5">
    <location>
        <begin position="993"/>
        <end position="1033"/>
    </location>
</feature>
<evidence type="ECO:0000313" key="8">
    <source>
        <dbReference type="Proteomes" id="UP000383932"/>
    </source>
</evidence>
<comment type="caution">
    <text evidence="7">The sequence shown here is derived from an EMBL/GenBank/DDBJ whole genome shotgun (WGS) entry which is preliminary data.</text>
</comment>
<keyword evidence="4" id="KW-0131">Cell cycle</keyword>
<dbReference type="OrthoDB" id="310853at2759"/>
<dbReference type="Proteomes" id="UP000383932">
    <property type="component" value="Unassembled WGS sequence"/>
</dbReference>
<proteinExistence type="predicted"/>
<evidence type="ECO:0000256" key="5">
    <source>
        <dbReference type="SAM" id="MobiDB-lite"/>
    </source>
</evidence>
<feature type="compositionally biased region" description="Basic residues" evidence="5">
    <location>
        <begin position="1134"/>
        <end position="1144"/>
    </location>
</feature>
<feature type="compositionally biased region" description="Basic residues" evidence="5">
    <location>
        <begin position="1083"/>
        <end position="1101"/>
    </location>
</feature>
<dbReference type="GO" id="GO:0031298">
    <property type="term" value="C:replication fork protection complex"/>
    <property type="evidence" value="ECO:0007669"/>
    <property type="project" value="TreeGrafter"/>
</dbReference>
<dbReference type="Pfam" id="PF04821">
    <property type="entry name" value="TIMELESS"/>
    <property type="match status" value="1"/>
</dbReference>
<dbReference type="InterPro" id="IPR044998">
    <property type="entry name" value="Timeless"/>
</dbReference>
<feature type="region of interest" description="Disordered" evidence="5">
    <location>
        <begin position="1"/>
        <end position="29"/>
    </location>
</feature>
<dbReference type="EMBL" id="SSOP01000049">
    <property type="protein sequence ID" value="KAB5592948.1"/>
    <property type="molecule type" value="Genomic_DNA"/>
</dbReference>
<dbReference type="PANTHER" id="PTHR22940:SF4">
    <property type="entry name" value="PROTEIN TIMELESS HOMOLOG"/>
    <property type="match status" value="1"/>
</dbReference>
<sequence length="1208" mass="136358">MSSDQGSDVVDIVSSENESSANEQPEVIKEPTRRDILSPIIHSTVAALGGVETDPNIGVTRYVLGDDCLGCLRDLKKLWRKDDTDDERTVARVFWETRVLMNDLVPILIETAEGGTVGDKRAVACADVIAAMTWPIDIAEELKELDEQLDEKTDYATLLLAQLHYKEALARPEALKALQNIIMPCIAKDKRQVSRTERDCQVISLVLYIFRNILLLKDPPRASSSLSSSSTSLSSLQSRLLVSLRDTGLLELFLTCASNADAPEFSEFSAILLEISYLIVRGVGVQDVVRIREKAKAAKNIAGGGMLGDGEDEQLKALLEHEKRQRQMNKRGAPTRHSRFGTTITLKTNKEQYVLHRQEAITADPSQMIDMVKKKRAKKTVRADEVGVFNPLSSDALSALAMFAGKFIESCFNTFMSSVLKDIRSERPKYSEKDNLRLLFLTKWFLEFFLAVRAQQEQERKQHALFSANQDIWPFGYVSEVVEHGWAPWVLRRMRAAMEEKPKLWVEFHAGMDCLTQLLNLIMFMAQDPDEDVQEAAETLQHNIYYNGEALDIALEGLRAYKDQSIAYLDSAVHLAYVLLRMLEKWAHSQGEIYIRKRKKKTRAKKAKGITEEEGIVDVQSDEDAEDDKAAADDLMQEQMFVFEKYEAKFAQEDIAHACLVYLGRWREFTSSEQIRRIVSLLHRQAIKAKAEGFFFKVSTLGLFQSILNAQSSLPKDQPHKDLIQLINFILRKFFKSAKEHPLLIVEAFYPKNRGQWKAYSSYEPEVKTKSRPVGSAEVKVKQGFKPTEQIGIAVACLIEEENKLLIDWVVDVSPSFVNRIYIAENAQLLKRVGRQRQDIVEATDAVEEPGSDEDEETAAARQVALVRRIPSKEAMDKFEDYRIPYIDEQQAEAATSDKSLKLLMRLVGFTCVDDGALELEWHVPRSIIPSELQNSQKVIEQYLANPIDLQGKKAKDHLTTKRRTRRRAESSSEEDHAGLSDTGEDDFLPNDEASKERRAARKAAREERRVAKRLAREERSSNKRERKKKEVQIYKSAELIQDSDAELGDDDAFFAKERELMEKANKAGQGAYASATMLERGTKKRKQREGGKKRMGKRSKAAADVDGDGDEEAGKAEAANDSSPEDSPTNAKPRARPRPKPKQSLKTPESNADDGGISSGDEDREPVGWEKPRARPRPRPRIAAESDEDEEESNKPSGRNDESVDDA</sequence>
<evidence type="ECO:0000256" key="4">
    <source>
        <dbReference type="ARBA" id="ARBA00023306"/>
    </source>
</evidence>
<dbReference type="GO" id="GO:0016853">
    <property type="term" value="F:isomerase activity"/>
    <property type="evidence" value="ECO:0007669"/>
    <property type="project" value="UniProtKB-KW"/>
</dbReference>
<name>A0A5N5QMZ0_9AGAM</name>
<evidence type="ECO:0000256" key="3">
    <source>
        <dbReference type="ARBA" id="ARBA00023242"/>
    </source>
</evidence>
<dbReference type="GO" id="GO:0006281">
    <property type="term" value="P:DNA repair"/>
    <property type="evidence" value="ECO:0007669"/>
    <property type="project" value="TreeGrafter"/>
</dbReference>
<gene>
    <name evidence="7" type="ORF">CTheo_3583</name>
</gene>
<dbReference type="GO" id="GO:0003677">
    <property type="term" value="F:DNA binding"/>
    <property type="evidence" value="ECO:0007669"/>
    <property type="project" value="TreeGrafter"/>
</dbReference>
<keyword evidence="3" id="KW-0539">Nucleus</keyword>
<feature type="region of interest" description="Disordered" evidence="5">
    <location>
        <begin position="1065"/>
        <end position="1208"/>
    </location>
</feature>
<dbReference type="PANTHER" id="PTHR22940">
    <property type="entry name" value="TIMEOUT/TIMELESS-2"/>
    <property type="match status" value="1"/>
</dbReference>
<dbReference type="AlphaFoldDB" id="A0A5N5QMZ0"/>
<keyword evidence="7" id="KW-0413">Isomerase</keyword>
<keyword evidence="2" id="KW-0236">DNA replication inhibitor</keyword>
<evidence type="ECO:0000313" key="7">
    <source>
        <dbReference type="EMBL" id="KAB5592948.1"/>
    </source>
</evidence>
<accession>A0A5N5QMZ0</accession>
<evidence type="ECO:0000256" key="1">
    <source>
        <dbReference type="ARBA" id="ARBA00004123"/>
    </source>
</evidence>
<feature type="compositionally biased region" description="Basic and acidic residues" evidence="5">
    <location>
        <begin position="968"/>
        <end position="979"/>
    </location>
</feature>
<evidence type="ECO:0000256" key="2">
    <source>
        <dbReference type="ARBA" id="ARBA00022880"/>
    </source>
</evidence>
<dbReference type="GO" id="GO:0043111">
    <property type="term" value="P:replication fork arrest"/>
    <property type="evidence" value="ECO:0007669"/>
    <property type="project" value="TreeGrafter"/>
</dbReference>
<reference evidence="7 8" key="1">
    <citation type="journal article" date="2019" name="Fungal Biol. Biotechnol.">
        <title>Draft genome sequence of fastidious pathogen Ceratobasidium theobromae, which causes vascular-streak dieback in Theobroma cacao.</title>
        <authorList>
            <person name="Ali S.S."/>
            <person name="Asman A."/>
            <person name="Shao J."/>
            <person name="Firmansyah A.P."/>
            <person name="Susilo A.W."/>
            <person name="Rosmana A."/>
            <person name="McMahon P."/>
            <person name="Junaid M."/>
            <person name="Guest D."/>
            <person name="Kheng T.Y."/>
            <person name="Meinhardt L.W."/>
            <person name="Bailey B.A."/>
        </authorList>
    </citation>
    <scope>NUCLEOTIDE SEQUENCE [LARGE SCALE GENOMIC DNA]</scope>
    <source>
        <strain evidence="7 8">CT2</strain>
    </source>
</reference>
<feature type="compositionally biased region" description="Polar residues" evidence="5">
    <location>
        <begin position="14"/>
        <end position="23"/>
    </location>
</feature>
<feature type="compositionally biased region" description="Basic and acidic residues" evidence="5">
    <location>
        <begin position="1199"/>
        <end position="1208"/>
    </location>
</feature>
<dbReference type="InterPro" id="IPR006906">
    <property type="entry name" value="Timeless_N"/>
</dbReference>
<dbReference type="GO" id="GO:0000076">
    <property type="term" value="P:DNA replication checkpoint signaling"/>
    <property type="evidence" value="ECO:0007669"/>
    <property type="project" value="TreeGrafter"/>
</dbReference>
<evidence type="ECO:0000259" key="6">
    <source>
        <dbReference type="Pfam" id="PF04821"/>
    </source>
</evidence>
<protein>
    <submittedName>
        <fullName evidence="7">Topoisomerase 1-associated factor 1</fullName>
    </submittedName>
</protein>
<organism evidence="7 8">
    <name type="scientific">Ceratobasidium theobromae</name>
    <dbReference type="NCBI Taxonomy" id="1582974"/>
    <lineage>
        <taxon>Eukaryota</taxon>
        <taxon>Fungi</taxon>
        <taxon>Dikarya</taxon>
        <taxon>Basidiomycota</taxon>
        <taxon>Agaricomycotina</taxon>
        <taxon>Agaricomycetes</taxon>
        <taxon>Cantharellales</taxon>
        <taxon>Ceratobasidiaceae</taxon>
        <taxon>Ceratobasidium</taxon>
    </lineage>
</organism>
<comment type="subcellular location">
    <subcellularLocation>
        <location evidence="1">Nucleus</location>
    </subcellularLocation>
</comment>
<feature type="domain" description="Timeless N-terminal" evidence="6">
    <location>
        <begin position="61"/>
        <end position="345"/>
    </location>
</feature>
<feature type="region of interest" description="Disordered" evidence="5">
    <location>
        <begin position="954"/>
        <end position="1049"/>
    </location>
</feature>